<dbReference type="InterPro" id="IPR036869">
    <property type="entry name" value="J_dom_sf"/>
</dbReference>
<dbReference type="SMART" id="SM00271">
    <property type="entry name" value="DnaJ"/>
    <property type="match status" value="1"/>
</dbReference>
<name>A0A5C5ZSC0_9BACT</name>
<dbReference type="EMBL" id="SJPQ01000002">
    <property type="protein sequence ID" value="TWT89103.1"/>
    <property type="molecule type" value="Genomic_DNA"/>
</dbReference>
<feature type="domain" description="J" evidence="3">
    <location>
        <begin position="24"/>
        <end position="86"/>
    </location>
</feature>
<dbReference type="OrthoDB" id="231919at2"/>
<feature type="region of interest" description="Disordered" evidence="1">
    <location>
        <begin position="78"/>
        <end position="131"/>
    </location>
</feature>
<feature type="compositionally biased region" description="Low complexity" evidence="1">
    <location>
        <begin position="90"/>
        <end position="99"/>
    </location>
</feature>
<keyword evidence="2" id="KW-0472">Membrane</keyword>
<dbReference type="Gene3D" id="1.10.287.110">
    <property type="entry name" value="DnaJ domain"/>
    <property type="match status" value="1"/>
</dbReference>
<sequence length="574" mass="65168">MTESDSEPPGAPEPEPHWDLLPHDPLGFFGLAEGFDQKDLKRSYNRLIRRYKPEKAPEEFQQIRAAYERLDNQLRYGTQTDHDREAFETSSRAWSAAAADRPGENRGAADGSASTRSKPAEKPLAERLRSESPRAVYQELAAKKAKSPYDYFALATLADLCEPNKPLRYPQWLLAGLREHHHDHGLYNLLQSYLAAAHADASLVELLVAVSEATGDDRFYPLTEAAWETLLRSVNEGQHAPGLFVQTLERCAANLRGAAEGNKIAFGIRVARSALWSRDPATADWALKTLDSIEANFASAPPWLEYDFELLMVVVQYLHQRDSFVAGDALRQSLDAALETFFTTPFPVCDHAVVERQLALLADPDRLMAAFPLKEGDDPSRAFFALWNWVGNEVAQRQGAEEMEEPESRRWVNPLREMLSRCESKMGATSRGVIWNFSNLIFWAVHIAVWTISIAMSIAIAVTIAEKYRQHVNDVLVIIGALTLSAVGSLYISLKFISPRWEPYHRKTAQHFYKLYWRREALDFFTRSRMGYWLMRDILQRLAPQSFSTSQWVASWVNQDYALAMHAQACRFEV</sequence>
<feature type="transmembrane region" description="Helical" evidence="2">
    <location>
        <begin position="475"/>
        <end position="494"/>
    </location>
</feature>
<dbReference type="AlphaFoldDB" id="A0A5C5ZSC0"/>
<feature type="compositionally biased region" description="Basic and acidic residues" evidence="1">
    <location>
        <begin position="118"/>
        <end position="131"/>
    </location>
</feature>
<feature type="transmembrane region" description="Helical" evidence="2">
    <location>
        <begin position="440"/>
        <end position="463"/>
    </location>
</feature>
<organism evidence="4 5">
    <name type="scientific">Pseudobythopirellula maris</name>
    <dbReference type="NCBI Taxonomy" id="2527991"/>
    <lineage>
        <taxon>Bacteria</taxon>
        <taxon>Pseudomonadati</taxon>
        <taxon>Planctomycetota</taxon>
        <taxon>Planctomycetia</taxon>
        <taxon>Pirellulales</taxon>
        <taxon>Lacipirellulaceae</taxon>
        <taxon>Pseudobythopirellula</taxon>
    </lineage>
</organism>
<dbReference type="RefSeq" id="WP_146400722.1">
    <property type="nucleotide sequence ID" value="NZ_SJPQ01000002.1"/>
</dbReference>
<reference evidence="4 5" key="1">
    <citation type="submission" date="2019-02" db="EMBL/GenBank/DDBJ databases">
        <title>Deep-cultivation of Planctomycetes and their phenomic and genomic characterization uncovers novel biology.</title>
        <authorList>
            <person name="Wiegand S."/>
            <person name="Jogler M."/>
            <person name="Boedeker C."/>
            <person name="Pinto D."/>
            <person name="Vollmers J."/>
            <person name="Rivas-Marin E."/>
            <person name="Kohn T."/>
            <person name="Peeters S.H."/>
            <person name="Heuer A."/>
            <person name="Rast P."/>
            <person name="Oberbeckmann S."/>
            <person name="Bunk B."/>
            <person name="Jeske O."/>
            <person name="Meyerdierks A."/>
            <person name="Storesund J.E."/>
            <person name="Kallscheuer N."/>
            <person name="Luecker S."/>
            <person name="Lage O.M."/>
            <person name="Pohl T."/>
            <person name="Merkel B.J."/>
            <person name="Hornburger P."/>
            <person name="Mueller R.-W."/>
            <person name="Bruemmer F."/>
            <person name="Labrenz M."/>
            <person name="Spormann A.M."/>
            <person name="Op Den Camp H."/>
            <person name="Overmann J."/>
            <person name="Amann R."/>
            <person name="Jetten M.S.M."/>
            <person name="Mascher T."/>
            <person name="Medema M.H."/>
            <person name="Devos D.P."/>
            <person name="Kaster A.-K."/>
            <person name="Ovreas L."/>
            <person name="Rohde M."/>
            <person name="Galperin M.Y."/>
            <person name="Jogler C."/>
        </authorList>
    </citation>
    <scope>NUCLEOTIDE SEQUENCE [LARGE SCALE GENOMIC DNA]</scope>
    <source>
        <strain evidence="4 5">Mal64</strain>
    </source>
</reference>
<dbReference type="PROSITE" id="PS50076">
    <property type="entry name" value="DNAJ_2"/>
    <property type="match status" value="1"/>
</dbReference>
<gene>
    <name evidence="4" type="ORF">Mal64_25950</name>
</gene>
<keyword evidence="2" id="KW-0812">Transmembrane</keyword>
<keyword evidence="5" id="KW-1185">Reference proteome</keyword>
<evidence type="ECO:0000256" key="1">
    <source>
        <dbReference type="SAM" id="MobiDB-lite"/>
    </source>
</evidence>
<dbReference type="InterPro" id="IPR001623">
    <property type="entry name" value="DnaJ_domain"/>
</dbReference>
<evidence type="ECO:0000313" key="5">
    <source>
        <dbReference type="Proteomes" id="UP000315440"/>
    </source>
</evidence>
<comment type="caution">
    <text evidence="4">The sequence shown here is derived from an EMBL/GenBank/DDBJ whole genome shotgun (WGS) entry which is preliminary data.</text>
</comment>
<proteinExistence type="predicted"/>
<feature type="region of interest" description="Disordered" evidence="1">
    <location>
        <begin position="1"/>
        <end position="22"/>
    </location>
</feature>
<accession>A0A5C5ZSC0</accession>
<keyword evidence="2" id="KW-1133">Transmembrane helix</keyword>
<evidence type="ECO:0000256" key="2">
    <source>
        <dbReference type="SAM" id="Phobius"/>
    </source>
</evidence>
<evidence type="ECO:0000259" key="3">
    <source>
        <dbReference type="PROSITE" id="PS50076"/>
    </source>
</evidence>
<dbReference type="Proteomes" id="UP000315440">
    <property type="component" value="Unassembled WGS sequence"/>
</dbReference>
<evidence type="ECO:0000313" key="4">
    <source>
        <dbReference type="EMBL" id="TWT89103.1"/>
    </source>
</evidence>
<dbReference type="SUPFAM" id="SSF46565">
    <property type="entry name" value="Chaperone J-domain"/>
    <property type="match status" value="1"/>
</dbReference>
<protein>
    <submittedName>
        <fullName evidence="4">DnaJ domain protein</fullName>
    </submittedName>
</protein>